<reference evidence="7" key="1">
    <citation type="submission" date="2023-06" db="EMBL/GenBank/DDBJ databases">
        <title>Genome-scale phylogeny and comparative genomics of the fungal order Sordariales.</title>
        <authorList>
            <consortium name="Lawrence Berkeley National Laboratory"/>
            <person name="Hensen N."/>
            <person name="Bonometti L."/>
            <person name="Westerberg I."/>
            <person name="Brannstrom I.O."/>
            <person name="Guillou S."/>
            <person name="Cros-Aarteil S."/>
            <person name="Calhoun S."/>
            <person name="Haridas S."/>
            <person name="Kuo A."/>
            <person name="Mondo S."/>
            <person name="Pangilinan J."/>
            <person name="Riley R."/>
            <person name="Labutti K."/>
            <person name="Andreopoulos B."/>
            <person name="Lipzen A."/>
            <person name="Chen C."/>
            <person name="Yanf M."/>
            <person name="Daum C."/>
            <person name="Ng V."/>
            <person name="Clum A."/>
            <person name="Steindorff A."/>
            <person name="Ohm R."/>
            <person name="Martin F."/>
            <person name="Silar P."/>
            <person name="Natvig D."/>
            <person name="Lalanne C."/>
            <person name="Gautier V."/>
            <person name="Ament-Velasquez S.L."/>
            <person name="Kruys A."/>
            <person name="Hutchinson M.I."/>
            <person name="Powell A.J."/>
            <person name="Barry K."/>
            <person name="Miller A.N."/>
            <person name="Grigoriev I.V."/>
            <person name="Debuchy R."/>
            <person name="Gladieux P."/>
            <person name="Thoren M.H."/>
            <person name="Johannesson H."/>
        </authorList>
    </citation>
    <scope>NUCLEOTIDE SEQUENCE</scope>
    <source>
        <strain evidence="7">8032-3</strain>
    </source>
</reference>
<dbReference type="InterPro" id="IPR000719">
    <property type="entry name" value="Prot_kinase_dom"/>
</dbReference>
<keyword evidence="3 7" id="KW-0418">Kinase</keyword>
<evidence type="ECO:0000313" key="8">
    <source>
        <dbReference type="Proteomes" id="UP001244011"/>
    </source>
</evidence>
<dbReference type="GeneID" id="85309238"/>
<dbReference type="PANTHER" id="PTHR43289">
    <property type="entry name" value="MITOGEN-ACTIVATED PROTEIN KINASE KINASE KINASE 20-RELATED"/>
    <property type="match status" value="1"/>
</dbReference>
<proteinExistence type="predicted"/>
<dbReference type="Gene3D" id="3.30.200.20">
    <property type="entry name" value="Phosphorylase Kinase, domain 1"/>
    <property type="match status" value="1"/>
</dbReference>
<dbReference type="EMBL" id="MU839007">
    <property type="protein sequence ID" value="KAK1767702.1"/>
    <property type="molecule type" value="Genomic_DNA"/>
</dbReference>
<dbReference type="PROSITE" id="PS50011">
    <property type="entry name" value="PROTEIN_KINASE_DOM"/>
    <property type="match status" value="1"/>
</dbReference>
<evidence type="ECO:0000256" key="1">
    <source>
        <dbReference type="ARBA" id="ARBA00022679"/>
    </source>
</evidence>
<dbReference type="InterPro" id="IPR011009">
    <property type="entry name" value="Kinase-like_dom_sf"/>
</dbReference>
<keyword evidence="8" id="KW-1185">Reference proteome</keyword>
<keyword evidence="2" id="KW-0547">Nucleotide-binding</keyword>
<keyword evidence="4" id="KW-0067">ATP-binding</keyword>
<evidence type="ECO:0000256" key="3">
    <source>
        <dbReference type="ARBA" id="ARBA00022777"/>
    </source>
</evidence>
<gene>
    <name evidence="7" type="ORF">QBC33DRAFT_514638</name>
</gene>
<evidence type="ECO:0000256" key="4">
    <source>
        <dbReference type="ARBA" id="ARBA00022840"/>
    </source>
</evidence>
<dbReference type="AlphaFoldDB" id="A0AAJ0C1B1"/>
<comment type="caution">
    <text evidence="7">The sequence shown here is derived from an EMBL/GenBank/DDBJ whole genome shotgun (WGS) entry which is preliminary data.</text>
</comment>
<dbReference type="PANTHER" id="PTHR43289:SF6">
    <property type="entry name" value="SERINE_THREONINE-PROTEIN KINASE NEKL-3"/>
    <property type="match status" value="1"/>
</dbReference>
<evidence type="ECO:0000259" key="6">
    <source>
        <dbReference type="PROSITE" id="PS50011"/>
    </source>
</evidence>
<evidence type="ECO:0000313" key="7">
    <source>
        <dbReference type="EMBL" id="KAK1767702.1"/>
    </source>
</evidence>
<dbReference type="GO" id="GO:0005524">
    <property type="term" value="F:ATP binding"/>
    <property type="evidence" value="ECO:0007669"/>
    <property type="project" value="UniProtKB-KW"/>
</dbReference>
<dbReference type="RefSeq" id="XP_060283915.1">
    <property type="nucleotide sequence ID" value="XM_060426051.1"/>
</dbReference>
<evidence type="ECO:0000256" key="5">
    <source>
        <dbReference type="SAM" id="MobiDB-lite"/>
    </source>
</evidence>
<feature type="compositionally biased region" description="Polar residues" evidence="5">
    <location>
        <begin position="17"/>
        <end position="30"/>
    </location>
</feature>
<dbReference type="CDD" id="cd00180">
    <property type="entry name" value="PKc"/>
    <property type="match status" value="1"/>
</dbReference>
<accession>A0AAJ0C1B1</accession>
<protein>
    <submittedName>
        <fullName evidence="7">Kinase-like domain-containing protein</fullName>
    </submittedName>
</protein>
<dbReference type="PROSITE" id="PS00108">
    <property type="entry name" value="PROTEIN_KINASE_ST"/>
    <property type="match status" value="1"/>
</dbReference>
<dbReference type="GO" id="GO:0004674">
    <property type="term" value="F:protein serine/threonine kinase activity"/>
    <property type="evidence" value="ECO:0007669"/>
    <property type="project" value="TreeGrafter"/>
</dbReference>
<dbReference type="Proteomes" id="UP001244011">
    <property type="component" value="Unassembled WGS sequence"/>
</dbReference>
<evidence type="ECO:0000256" key="2">
    <source>
        <dbReference type="ARBA" id="ARBA00022741"/>
    </source>
</evidence>
<dbReference type="SUPFAM" id="SSF56112">
    <property type="entry name" value="Protein kinase-like (PK-like)"/>
    <property type="match status" value="1"/>
</dbReference>
<organism evidence="7 8">
    <name type="scientific">Phialemonium atrogriseum</name>
    <dbReference type="NCBI Taxonomy" id="1093897"/>
    <lineage>
        <taxon>Eukaryota</taxon>
        <taxon>Fungi</taxon>
        <taxon>Dikarya</taxon>
        <taxon>Ascomycota</taxon>
        <taxon>Pezizomycotina</taxon>
        <taxon>Sordariomycetes</taxon>
        <taxon>Sordariomycetidae</taxon>
        <taxon>Cephalothecales</taxon>
        <taxon>Cephalothecaceae</taxon>
        <taxon>Phialemonium</taxon>
    </lineage>
</organism>
<feature type="compositionally biased region" description="Acidic residues" evidence="5">
    <location>
        <begin position="1"/>
        <end position="15"/>
    </location>
</feature>
<keyword evidence="1" id="KW-0808">Transferase</keyword>
<dbReference type="SMART" id="SM00220">
    <property type="entry name" value="S_TKc"/>
    <property type="match status" value="1"/>
</dbReference>
<feature type="region of interest" description="Disordered" evidence="5">
    <location>
        <begin position="1"/>
        <end position="30"/>
    </location>
</feature>
<name>A0AAJ0C1B1_9PEZI</name>
<feature type="domain" description="Protein kinase" evidence="6">
    <location>
        <begin position="93"/>
        <end position="418"/>
    </location>
</feature>
<sequence>MSLEEELGDVDDADYNGESQYASQQSNSTVSSRMIEMGHFLDERDDERFKWDDDCWESDPKWLDPVYEAGLDLSKHKVFAHNNKEFLAPPAPLTKKRKLGESGGTVVYKVVHSSLYRRPLALKVIPCSDGSNPLGPANPARANALREVHNMKGVRHPHIVVYVASFEDYCMENRKQVRFTKNGRQRHFTRPVISDHNLCIAMYPPASHNLRTFMADIFRDSDHRWNDWKLVRMHCFFGCLAQAVTYLHGSKVKIRHKDIKPENVVIDDWGNPILTDFGISVQGVGTSTGHTAKTVKYAPPEANQEDGKRDRRSDVFSLGCVYLEMATVLLGNRPVYPERCLRASLAEGEGVEFKYSDALDGLPAYLGVLAREAEMLRAREPGRGRSIDAVLAALPHIETMMSEDLHQRPQAGSLYPRFEHLCDVYEESRCAYCESERARYDQSEHSQPSQPLASDELLRMSSVPACNGGQSWHTEYSGTGDVDVGMGGM</sequence>
<dbReference type="Pfam" id="PF00069">
    <property type="entry name" value="Pkinase"/>
    <property type="match status" value="1"/>
</dbReference>
<dbReference type="Gene3D" id="1.10.510.10">
    <property type="entry name" value="Transferase(Phosphotransferase) domain 1"/>
    <property type="match status" value="1"/>
</dbReference>
<dbReference type="InterPro" id="IPR008271">
    <property type="entry name" value="Ser/Thr_kinase_AS"/>
</dbReference>